<keyword evidence="3 14" id="KW-0813">Transport</keyword>
<dbReference type="Proteomes" id="UP000014568">
    <property type="component" value="Unassembled WGS sequence"/>
</dbReference>
<evidence type="ECO:0000256" key="4">
    <source>
        <dbReference type="ARBA" id="ARBA00022452"/>
    </source>
</evidence>
<evidence type="ECO:0000259" key="16">
    <source>
        <dbReference type="SMART" id="SM00965"/>
    </source>
</evidence>
<dbReference type="GO" id="GO:0009279">
    <property type="term" value="C:cell outer membrane"/>
    <property type="evidence" value="ECO:0007669"/>
    <property type="project" value="UniProtKB-SubCell"/>
</dbReference>
<accession>S3N7T5</accession>
<keyword evidence="6 14" id="KW-0812">Transmembrane</keyword>
<dbReference type="SMART" id="SM00965">
    <property type="entry name" value="STN"/>
    <property type="match status" value="1"/>
</dbReference>
<name>S3N7T5_9GAMM</name>
<dbReference type="PATRIC" id="fig|421052.3.peg.1458"/>
<dbReference type="Gene3D" id="2.170.130.10">
    <property type="entry name" value="TonB-dependent receptor, plug domain"/>
    <property type="match status" value="1"/>
</dbReference>
<keyword evidence="8" id="KW-0408">Iron</keyword>
<dbReference type="PANTHER" id="PTHR32552">
    <property type="entry name" value="FERRICHROME IRON RECEPTOR-RELATED"/>
    <property type="match status" value="1"/>
</dbReference>
<sequence length="848" mass="94836">MSYERFYFKFDGACMKKQKSLAQSSKRNLACAIRSVMFGLCLGSSVIGHAEQPTQQYHVNAGALGTALSSFALQSGIALSFDPALTRGLKSQGLNGHYQIEQGFAELLKNTSLIMIKNQNGTWSIVSKNHRLAQDAETQSSSQYDQNNNLVLPTIVMTANQLGEITENTGSYTAGKIATATRLVLTQKETPQTISVVTRQELDDYNLNNIDAVMSHTPGITVAAYDSERTSYYSRGFAINNFQYDGIPSTTRNVGYAAGNTLSDSAIYDRFEVLKGSTGLLTGVGSSGATINLVRKKPTHDFQAIAKLGAGSWHDYRGEFDVGGPLNQSGSVRGRFVTALEDKESFMDRYERKSYVFYGITEFDLSDNTLLTIGADYQNNKPKASTWSGSFPLFNSKGERNPYPSRSFNNAANWSKWEQYTRSVFANVHHDFANDWQLTMQYDHKINGYDASLGTIQGYYPLENGSAKIWPSKYVGRTVSDSFEVYTTGKFNLLNREHDLVLGASAAFSLWKGEDWTPNTSNPDGDNYYDTRIPSFEGWDGHIPEPTWGNPTALTRDRTIQYGIYATSRLNLTDQLKTILGTRLINYKMKGLEGKVEESNRLIPYVGVLYDFNDKVTAYASVTDIFMPQDIWYKDSSNKILDPDEGKNYELGFKFQPWGEKFNASIAYFQIHQSNRAVEDKIYNGDPTNPDVDFAWQGIKAKTKGVELEASGEILPGLEIGGGYTHKIIKDGTGEKVSTWEPEHQVSLSSSYKFTGALDGLTAGAHLRWQSKAWQTVYNRVKQQLEDINQDQFVTVDLMANYQITPQLNAAVNFNNIFDKTYFTNVGFYNSAIYGNPRNVMLSLKFKY</sequence>
<keyword evidence="18" id="KW-1185">Reference proteome</keyword>
<evidence type="ECO:0000313" key="18">
    <source>
        <dbReference type="Proteomes" id="UP000014568"/>
    </source>
</evidence>
<dbReference type="InterPro" id="IPR010105">
    <property type="entry name" value="TonB_sidphr_rcpt"/>
</dbReference>
<feature type="domain" description="Secretin/TonB short N-terminal" evidence="16">
    <location>
        <begin position="77"/>
        <end position="128"/>
    </location>
</feature>
<dbReference type="InterPro" id="IPR000531">
    <property type="entry name" value="Beta-barrel_TonB"/>
</dbReference>
<dbReference type="Gene3D" id="2.40.170.20">
    <property type="entry name" value="TonB-dependent receptor, beta-barrel domain"/>
    <property type="match status" value="1"/>
</dbReference>
<dbReference type="GO" id="GO:0038023">
    <property type="term" value="F:signaling receptor activity"/>
    <property type="evidence" value="ECO:0007669"/>
    <property type="project" value="InterPro"/>
</dbReference>
<gene>
    <name evidence="17" type="ORF">F945_01502</name>
</gene>
<keyword evidence="10 15" id="KW-0798">TonB box</keyword>
<dbReference type="SUPFAM" id="SSF56935">
    <property type="entry name" value="Porins"/>
    <property type="match status" value="1"/>
</dbReference>
<keyword evidence="5" id="KW-0410">Iron transport</keyword>
<dbReference type="EMBL" id="ATGI01000018">
    <property type="protein sequence ID" value="EPF74463.1"/>
    <property type="molecule type" value="Genomic_DNA"/>
</dbReference>
<dbReference type="InterPro" id="IPR036942">
    <property type="entry name" value="Beta-barrel_TonB_sf"/>
</dbReference>
<evidence type="ECO:0000256" key="3">
    <source>
        <dbReference type="ARBA" id="ARBA00022448"/>
    </source>
</evidence>
<dbReference type="Pfam" id="PF00593">
    <property type="entry name" value="TonB_dep_Rec_b-barrel"/>
    <property type="match status" value="1"/>
</dbReference>
<dbReference type="InterPro" id="IPR039426">
    <property type="entry name" value="TonB-dep_rcpt-like"/>
</dbReference>
<dbReference type="CDD" id="cd01347">
    <property type="entry name" value="ligand_gated_channel"/>
    <property type="match status" value="1"/>
</dbReference>
<evidence type="ECO:0000256" key="9">
    <source>
        <dbReference type="ARBA" id="ARBA00023065"/>
    </source>
</evidence>
<keyword evidence="12" id="KW-0675">Receptor</keyword>
<evidence type="ECO:0000256" key="2">
    <source>
        <dbReference type="ARBA" id="ARBA00009810"/>
    </source>
</evidence>
<evidence type="ECO:0000256" key="6">
    <source>
        <dbReference type="ARBA" id="ARBA00022692"/>
    </source>
</evidence>
<keyword evidence="4 14" id="KW-1134">Transmembrane beta strand</keyword>
<evidence type="ECO:0000256" key="12">
    <source>
        <dbReference type="ARBA" id="ARBA00023170"/>
    </source>
</evidence>
<dbReference type="PROSITE" id="PS52016">
    <property type="entry name" value="TONB_DEPENDENT_REC_3"/>
    <property type="match status" value="1"/>
</dbReference>
<dbReference type="NCBIfam" id="TIGR01783">
    <property type="entry name" value="TonB-siderophor"/>
    <property type="match status" value="1"/>
</dbReference>
<dbReference type="Pfam" id="PF07715">
    <property type="entry name" value="Plug"/>
    <property type="match status" value="1"/>
</dbReference>
<dbReference type="InterPro" id="IPR011662">
    <property type="entry name" value="Secretin/TonB_short_N"/>
</dbReference>
<evidence type="ECO:0000256" key="11">
    <source>
        <dbReference type="ARBA" id="ARBA00023136"/>
    </source>
</evidence>
<keyword evidence="9" id="KW-0406">Ion transport</keyword>
<dbReference type="PANTHER" id="PTHR32552:SF74">
    <property type="entry name" value="HYDROXAMATE SIDEROPHORE RECEPTOR FHUE"/>
    <property type="match status" value="1"/>
</dbReference>
<dbReference type="eggNOG" id="COG4773">
    <property type="taxonomic scope" value="Bacteria"/>
</dbReference>
<evidence type="ECO:0000256" key="14">
    <source>
        <dbReference type="PROSITE-ProRule" id="PRU01360"/>
    </source>
</evidence>
<comment type="subcellular location">
    <subcellularLocation>
        <location evidence="1 14">Cell outer membrane</location>
        <topology evidence="1 14">Multi-pass membrane protein</topology>
    </subcellularLocation>
</comment>
<dbReference type="GO" id="GO:0015344">
    <property type="term" value="F:siderophore uptake transmembrane transporter activity"/>
    <property type="evidence" value="ECO:0007669"/>
    <property type="project" value="TreeGrafter"/>
</dbReference>
<organism evidence="17 18">
    <name type="scientific">Acinetobacter rudis CIP 110305</name>
    <dbReference type="NCBI Taxonomy" id="421052"/>
    <lineage>
        <taxon>Bacteria</taxon>
        <taxon>Pseudomonadati</taxon>
        <taxon>Pseudomonadota</taxon>
        <taxon>Gammaproteobacteria</taxon>
        <taxon>Moraxellales</taxon>
        <taxon>Moraxellaceae</taxon>
        <taxon>Acinetobacter</taxon>
    </lineage>
</organism>
<evidence type="ECO:0000256" key="15">
    <source>
        <dbReference type="RuleBase" id="RU003357"/>
    </source>
</evidence>
<comment type="similarity">
    <text evidence="2 14 15">Belongs to the TonB-dependent receptor family.</text>
</comment>
<evidence type="ECO:0000256" key="13">
    <source>
        <dbReference type="ARBA" id="ARBA00023237"/>
    </source>
</evidence>
<evidence type="ECO:0000256" key="7">
    <source>
        <dbReference type="ARBA" id="ARBA00022729"/>
    </source>
</evidence>
<dbReference type="GO" id="GO:0015891">
    <property type="term" value="P:siderophore transport"/>
    <property type="evidence" value="ECO:0007669"/>
    <property type="project" value="InterPro"/>
</dbReference>
<dbReference type="InterPro" id="IPR037066">
    <property type="entry name" value="Plug_dom_sf"/>
</dbReference>
<evidence type="ECO:0000256" key="10">
    <source>
        <dbReference type="ARBA" id="ARBA00023077"/>
    </source>
</evidence>
<dbReference type="HOGENOM" id="CLU_008287_9_3_6"/>
<dbReference type="FunFam" id="2.170.130.10:FF:000010">
    <property type="entry name" value="Ferripyoverdine receptor"/>
    <property type="match status" value="1"/>
</dbReference>
<keyword evidence="11 14" id="KW-0472">Membrane</keyword>
<dbReference type="STRING" id="632955.GCA_000829675_00636"/>
<dbReference type="InterPro" id="IPR012910">
    <property type="entry name" value="Plug_dom"/>
</dbReference>
<keyword evidence="7" id="KW-0732">Signal</keyword>
<comment type="caution">
    <text evidence="17">The sequence shown here is derived from an EMBL/GenBank/DDBJ whole genome shotgun (WGS) entry which is preliminary data.</text>
</comment>
<proteinExistence type="inferred from homology"/>
<protein>
    <submittedName>
        <fullName evidence="17">Iron complex outermembrane recepter protein</fullName>
    </submittedName>
</protein>
<evidence type="ECO:0000256" key="1">
    <source>
        <dbReference type="ARBA" id="ARBA00004571"/>
    </source>
</evidence>
<dbReference type="AlphaFoldDB" id="S3N7T5"/>
<evidence type="ECO:0000256" key="5">
    <source>
        <dbReference type="ARBA" id="ARBA00022496"/>
    </source>
</evidence>
<evidence type="ECO:0000256" key="8">
    <source>
        <dbReference type="ARBA" id="ARBA00023004"/>
    </source>
</evidence>
<keyword evidence="13 14" id="KW-0998">Cell outer membrane</keyword>
<dbReference type="Gene3D" id="3.55.50.30">
    <property type="match status" value="1"/>
</dbReference>
<evidence type="ECO:0000313" key="17">
    <source>
        <dbReference type="EMBL" id="EPF74463.1"/>
    </source>
</evidence>
<reference evidence="17 18" key="1">
    <citation type="submission" date="2013-06" db="EMBL/GenBank/DDBJ databases">
        <title>The Genome Sequence of Acinetobacter rudis CIP 110305.</title>
        <authorList>
            <consortium name="The Broad Institute Genome Sequencing Platform"/>
            <consortium name="The Broad Institute Genome Sequencing Center for Infectious Disease"/>
            <person name="Cerqueira G."/>
            <person name="Feldgarden M."/>
            <person name="Courvalin P."/>
            <person name="Perichon B."/>
            <person name="Grillot-Courvalin C."/>
            <person name="Clermont D."/>
            <person name="Rocha E."/>
            <person name="Yoon E.-J."/>
            <person name="Nemec A."/>
            <person name="Young S.K."/>
            <person name="Zeng Q."/>
            <person name="Gargeya S."/>
            <person name="Fitzgerald M."/>
            <person name="Abouelleil A."/>
            <person name="Alvarado L."/>
            <person name="Berlin A.M."/>
            <person name="Chapman S.B."/>
            <person name="Dewar J."/>
            <person name="Goldberg J."/>
            <person name="Griggs A."/>
            <person name="Gujja S."/>
            <person name="Hansen M."/>
            <person name="Howarth C."/>
            <person name="Imamovic A."/>
            <person name="Larimer J."/>
            <person name="McCowan C."/>
            <person name="Murphy C."/>
            <person name="Pearson M."/>
            <person name="Priest M."/>
            <person name="Roberts A."/>
            <person name="Saif S."/>
            <person name="Shea T."/>
            <person name="Sykes S."/>
            <person name="Wortman J."/>
            <person name="Nusbaum C."/>
            <person name="Birren B."/>
        </authorList>
    </citation>
    <scope>NUCLEOTIDE SEQUENCE [LARGE SCALE GENOMIC DNA]</scope>
    <source>
        <strain evidence="17 18">CIP 110305</strain>
    </source>
</reference>